<keyword evidence="3" id="KW-1185">Reference proteome</keyword>
<reference evidence="2 3" key="1">
    <citation type="submission" date="2024-02" db="EMBL/GenBank/DDBJ databases">
        <authorList>
            <person name="Chen Y."/>
            <person name="Shah S."/>
            <person name="Dougan E. K."/>
            <person name="Thang M."/>
            <person name="Chan C."/>
        </authorList>
    </citation>
    <scope>NUCLEOTIDE SEQUENCE [LARGE SCALE GENOMIC DNA]</scope>
</reference>
<feature type="signal peptide" evidence="1">
    <location>
        <begin position="1"/>
        <end position="22"/>
    </location>
</feature>
<proteinExistence type="predicted"/>
<protein>
    <submittedName>
        <fullName evidence="2">Uncharacterized protein</fullName>
    </submittedName>
</protein>
<comment type="caution">
    <text evidence="2">The sequence shown here is derived from an EMBL/GenBank/DDBJ whole genome shotgun (WGS) entry which is preliminary data.</text>
</comment>
<gene>
    <name evidence="2" type="ORF">CCMP2556_LOCUS14372</name>
</gene>
<feature type="chain" id="PRO_5046145114" evidence="1">
    <location>
        <begin position="23"/>
        <end position="157"/>
    </location>
</feature>
<sequence>MGARSMFLRAGLMTTLLPCLLADSLRGQGGSPGNMTRLLQSSAPACSAADEAAMSQLGSGNADGTFPKYLSQCGKKNYNIFFGFNSNNFVNCVESDTGLSSSCANCFVGSAQYGADNCKWSCFWGSWCGQSCLNCVASSTAATQQCAGVPVPQATSC</sequence>
<dbReference type="Proteomes" id="UP001642484">
    <property type="component" value="Unassembled WGS sequence"/>
</dbReference>
<keyword evidence="1" id="KW-0732">Signal</keyword>
<evidence type="ECO:0000313" key="2">
    <source>
        <dbReference type="EMBL" id="CAK9021211.1"/>
    </source>
</evidence>
<evidence type="ECO:0000256" key="1">
    <source>
        <dbReference type="SAM" id="SignalP"/>
    </source>
</evidence>
<name>A0ABP0K349_9DINO</name>
<accession>A0ABP0K349</accession>
<organism evidence="2 3">
    <name type="scientific">Durusdinium trenchii</name>
    <dbReference type="NCBI Taxonomy" id="1381693"/>
    <lineage>
        <taxon>Eukaryota</taxon>
        <taxon>Sar</taxon>
        <taxon>Alveolata</taxon>
        <taxon>Dinophyceae</taxon>
        <taxon>Suessiales</taxon>
        <taxon>Symbiodiniaceae</taxon>
        <taxon>Durusdinium</taxon>
    </lineage>
</organism>
<evidence type="ECO:0000313" key="3">
    <source>
        <dbReference type="Proteomes" id="UP001642484"/>
    </source>
</evidence>
<dbReference type="EMBL" id="CAXAMN010007335">
    <property type="protein sequence ID" value="CAK9021211.1"/>
    <property type="molecule type" value="Genomic_DNA"/>
</dbReference>